<proteinExistence type="predicted"/>
<feature type="transmembrane region" description="Helical" evidence="1">
    <location>
        <begin position="159"/>
        <end position="181"/>
    </location>
</feature>
<dbReference type="InterPro" id="IPR049886">
    <property type="entry name" value="CFI_box_CTERM_dom"/>
</dbReference>
<name>A0ABD5YGR2_9EURY</name>
<keyword evidence="1" id="KW-0472">Membrane</keyword>
<dbReference type="RefSeq" id="WP_264555394.1">
    <property type="nucleotide sequence ID" value="NZ_CP109979.1"/>
</dbReference>
<dbReference type="Proteomes" id="UP001596417">
    <property type="component" value="Unassembled WGS sequence"/>
</dbReference>
<sequence length="197" mass="21804">MERDEDSDTPVEIGDNREKHVTVITNEGEHRDHGNVYLRHSETAFVVSSDSTFPDEETERYAKDTTRRVEVTQHHSACFITTATAGDGPALDALRAFRDDALIRSPPGRALVHLYEIVSPPIAATLARHPHARTTRFVRWLIERCASLAHHRTASHSSIVQSVLSIVLTALYIIGLCCAALSHGWIRLSESSGSVTD</sequence>
<comment type="caution">
    <text evidence="2">The sequence shown here is derived from an EMBL/GenBank/DDBJ whole genome shotgun (WGS) entry which is preliminary data.</text>
</comment>
<reference evidence="2 3" key="1">
    <citation type="journal article" date="2019" name="Int. J. Syst. Evol. Microbiol.">
        <title>The Global Catalogue of Microorganisms (GCM) 10K type strain sequencing project: providing services to taxonomists for standard genome sequencing and annotation.</title>
        <authorList>
            <consortium name="The Broad Institute Genomics Platform"/>
            <consortium name="The Broad Institute Genome Sequencing Center for Infectious Disease"/>
            <person name="Wu L."/>
            <person name="Ma J."/>
        </authorList>
    </citation>
    <scope>NUCLEOTIDE SEQUENCE [LARGE SCALE GENOMIC DNA]</scope>
    <source>
        <strain evidence="2 3">RDMS1</strain>
    </source>
</reference>
<dbReference type="NCBIfam" id="NF041770">
    <property type="entry name" value="CFI_box_CTERM"/>
    <property type="match status" value="1"/>
</dbReference>
<evidence type="ECO:0000313" key="3">
    <source>
        <dbReference type="Proteomes" id="UP001596417"/>
    </source>
</evidence>
<dbReference type="AlphaFoldDB" id="A0ABD5YGR2"/>
<keyword evidence="3" id="KW-1185">Reference proteome</keyword>
<evidence type="ECO:0000313" key="2">
    <source>
        <dbReference type="EMBL" id="MFC7188508.1"/>
    </source>
</evidence>
<keyword evidence="1" id="KW-1133">Transmembrane helix</keyword>
<dbReference type="GeneID" id="76198042"/>
<protein>
    <submittedName>
        <fullName evidence="2">CFI-box-CTERM domain-containing protein</fullName>
    </submittedName>
</protein>
<accession>A0ABD5YGR2</accession>
<organism evidence="2 3">
    <name type="scientific">Halocatena marina</name>
    <dbReference type="NCBI Taxonomy" id="2934937"/>
    <lineage>
        <taxon>Archaea</taxon>
        <taxon>Methanobacteriati</taxon>
        <taxon>Methanobacteriota</taxon>
        <taxon>Stenosarchaea group</taxon>
        <taxon>Halobacteria</taxon>
        <taxon>Halobacteriales</taxon>
        <taxon>Natronomonadaceae</taxon>
        <taxon>Halocatena</taxon>
    </lineage>
</organism>
<evidence type="ECO:0000256" key="1">
    <source>
        <dbReference type="SAM" id="Phobius"/>
    </source>
</evidence>
<gene>
    <name evidence="2" type="ORF">ACFQL7_00635</name>
</gene>
<dbReference type="EMBL" id="JBHTAX010000001">
    <property type="protein sequence ID" value="MFC7188508.1"/>
    <property type="molecule type" value="Genomic_DNA"/>
</dbReference>
<keyword evidence="1" id="KW-0812">Transmembrane</keyword>